<comment type="caution">
    <text evidence="1">The sequence shown here is derived from an EMBL/GenBank/DDBJ whole genome shotgun (WGS) entry which is preliminary data.</text>
</comment>
<name>A0ACB9L352_9MYRT</name>
<evidence type="ECO:0000313" key="2">
    <source>
        <dbReference type="Proteomes" id="UP001057402"/>
    </source>
</evidence>
<sequence length="307" mass="32266">MRTRPPHHDLLRGTLTKPGSFEMEEFLKDDRSPEISSAASSDSSCGSRGRGCSVLPLQPANARLGSIFGCHPTSGFDLNYARMVIAEMVGTFVLMFCVSAVIAITQITKGEVGLAEYAMTAGMTIVVLVYSIGPISGAHINPVITLAFAAFGQFPWSRVPLYVFAQIVGSVIGTCIGGSIYEVKTGFIVTRPLQGGSTSAFCVEMFATFMIVLVIASMAYNHQSVGHLTGFVAGIAIGLAVLITGPISGGSMNPARSLGPAIVSGDYGSLWIYILAPLIGAAGGATLYRFLRLEETRHTSAPAAIHP</sequence>
<protein>
    <submittedName>
        <fullName evidence="1">Uncharacterized protein</fullName>
    </submittedName>
</protein>
<evidence type="ECO:0000313" key="1">
    <source>
        <dbReference type="EMBL" id="KAI4304092.1"/>
    </source>
</evidence>
<gene>
    <name evidence="1" type="ORF">MLD38_039649</name>
</gene>
<organism evidence="1 2">
    <name type="scientific">Melastoma candidum</name>
    <dbReference type="NCBI Taxonomy" id="119954"/>
    <lineage>
        <taxon>Eukaryota</taxon>
        <taxon>Viridiplantae</taxon>
        <taxon>Streptophyta</taxon>
        <taxon>Embryophyta</taxon>
        <taxon>Tracheophyta</taxon>
        <taxon>Spermatophyta</taxon>
        <taxon>Magnoliopsida</taxon>
        <taxon>eudicotyledons</taxon>
        <taxon>Gunneridae</taxon>
        <taxon>Pentapetalae</taxon>
        <taxon>rosids</taxon>
        <taxon>malvids</taxon>
        <taxon>Myrtales</taxon>
        <taxon>Melastomataceae</taxon>
        <taxon>Melastomatoideae</taxon>
        <taxon>Melastomateae</taxon>
        <taxon>Melastoma</taxon>
    </lineage>
</organism>
<dbReference type="EMBL" id="CM042891">
    <property type="protein sequence ID" value="KAI4304092.1"/>
    <property type="molecule type" value="Genomic_DNA"/>
</dbReference>
<proteinExistence type="predicted"/>
<keyword evidence="2" id="KW-1185">Reference proteome</keyword>
<accession>A0ACB9L352</accession>
<dbReference type="Proteomes" id="UP001057402">
    <property type="component" value="Chromosome 12"/>
</dbReference>
<reference evidence="2" key="1">
    <citation type="journal article" date="2023" name="Front. Plant Sci.">
        <title>Chromosomal-level genome assembly of Melastoma candidum provides insights into trichome evolution.</title>
        <authorList>
            <person name="Zhong Y."/>
            <person name="Wu W."/>
            <person name="Sun C."/>
            <person name="Zou P."/>
            <person name="Liu Y."/>
            <person name="Dai S."/>
            <person name="Zhou R."/>
        </authorList>
    </citation>
    <scope>NUCLEOTIDE SEQUENCE [LARGE SCALE GENOMIC DNA]</scope>
</reference>